<accession>A0A5D5AS53</accession>
<gene>
    <name evidence="1" type="ORF">FYC77_01050</name>
</gene>
<dbReference type="AlphaFoldDB" id="A0A5D5AS53"/>
<protein>
    <recommendedName>
        <fullName evidence="3">SipW-cognate class signal peptide</fullName>
    </recommendedName>
</protein>
<name>A0A5D5AS53_9EURY</name>
<sequence length="270" mass="27896">MTDDNTNIGLSRRRVLGGLGAIGIASAGAGLGTTAYFSDQESFEGNSLTAGTLAVNVTQQITHVDQDGIGPDELAWADAGDGEAGVTTDPIVIEDAKPGDEYEFCWEVELEGNPGFAMVAVGDVSEQTGAEVETVSADDLYDVDTDADMVTIGEAATAVATLTLCPEEGEEVGAQVEVFEGGLDDLLAALSEGLVVPSSEAVEGDGAFCHDVECPVTLCIEIEIPTTVGNELQGAESSFDLSVYAEQCRHNDVEQFGNTTVVAPDEPGPA</sequence>
<proteinExistence type="predicted"/>
<dbReference type="InterPro" id="IPR006311">
    <property type="entry name" value="TAT_signal"/>
</dbReference>
<keyword evidence="2" id="KW-1185">Reference proteome</keyword>
<dbReference type="NCBIfam" id="TIGR04088">
    <property type="entry name" value="cognate_SipW"/>
    <property type="match status" value="1"/>
</dbReference>
<evidence type="ECO:0008006" key="3">
    <source>
        <dbReference type="Google" id="ProtNLM"/>
    </source>
</evidence>
<evidence type="ECO:0000313" key="1">
    <source>
        <dbReference type="EMBL" id="TYT63837.1"/>
    </source>
</evidence>
<dbReference type="Proteomes" id="UP000324104">
    <property type="component" value="Unassembled WGS sequence"/>
</dbReference>
<evidence type="ECO:0000313" key="2">
    <source>
        <dbReference type="Proteomes" id="UP000324104"/>
    </source>
</evidence>
<dbReference type="PROSITE" id="PS51318">
    <property type="entry name" value="TAT"/>
    <property type="match status" value="1"/>
</dbReference>
<dbReference type="InterPro" id="IPR023833">
    <property type="entry name" value="Signal_pept_SipW-depend-type"/>
</dbReference>
<reference evidence="1 2" key="1">
    <citation type="submission" date="2019-08" db="EMBL/GenBank/DDBJ databases">
        <title>Archaea genome.</title>
        <authorList>
            <person name="Kajale S."/>
            <person name="Shouche Y."/>
            <person name="Deshpande N."/>
            <person name="Sharma A."/>
        </authorList>
    </citation>
    <scope>NUCLEOTIDE SEQUENCE [LARGE SCALE GENOMIC DNA]</scope>
    <source>
        <strain evidence="1 2">ESP3B_9</strain>
    </source>
</reference>
<dbReference type="RefSeq" id="WP_149079644.1">
    <property type="nucleotide sequence ID" value="NZ_VTAW01000001.1"/>
</dbReference>
<dbReference type="EMBL" id="VTAW01000001">
    <property type="protein sequence ID" value="TYT63837.1"/>
    <property type="molecule type" value="Genomic_DNA"/>
</dbReference>
<comment type="caution">
    <text evidence="1">The sequence shown here is derived from an EMBL/GenBank/DDBJ whole genome shotgun (WGS) entry which is preliminary data.</text>
</comment>
<organism evidence="1 2">
    <name type="scientific">Natrialba swarupiae</name>
    <dbReference type="NCBI Taxonomy" id="2448032"/>
    <lineage>
        <taxon>Archaea</taxon>
        <taxon>Methanobacteriati</taxon>
        <taxon>Methanobacteriota</taxon>
        <taxon>Stenosarchaea group</taxon>
        <taxon>Halobacteria</taxon>
        <taxon>Halobacteriales</taxon>
        <taxon>Natrialbaceae</taxon>
        <taxon>Natrialba</taxon>
    </lineage>
</organism>